<accession>A0A9P0HD24</accession>
<dbReference type="AlphaFoldDB" id="A0A9P0HD24"/>
<dbReference type="EMBL" id="OV725080">
    <property type="protein sequence ID" value="CAH1399587.1"/>
    <property type="molecule type" value="Genomic_DNA"/>
</dbReference>
<evidence type="ECO:0000313" key="1">
    <source>
        <dbReference type="EMBL" id="CAH1399587.1"/>
    </source>
</evidence>
<name>A0A9P0HD24_NEZVI</name>
<dbReference type="OrthoDB" id="3437960at2759"/>
<dbReference type="Gene3D" id="3.30.160.60">
    <property type="entry name" value="Classic Zinc Finger"/>
    <property type="match status" value="1"/>
</dbReference>
<gene>
    <name evidence="1" type="ORF">NEZAVI_LOCUS9010</name>
</gene>
<reference evidence="1" key="1">
    <citation type="submission" date="2022-01" db="EMBL/GenBank/DDBJ databases">
        <authorList>
            <person name="King R."/>
        </authorList>
    </citation>
    <scope>NUCLEOTIDE SEQUENCE</scope>
</reference>
<evidence type="ECO:0000313" key="2">
    <source>
        <dbReference type="Proteomes" id="UP001152798"/>
    </source>
</evidence>
<protein>
    <submittedName>
        <fullName evidence="1">Uncharacterized protein</fullName>
    </submittedName>
</protein>
<sequence length="127" mass="14674">MLHHYNEDSGRYECSYCIRSYEKGVILYRHLIYECLAAPILRNQLCPYCKYRGRSKRSLVVHMAENHIAELRQHMLALKRRSTCVLHAIRHTSTLPLLGGMRSLSVEEKRSSSAPIALIELFTSQAL</sequence>
<dbReference type="Proteomes" id="UP001152798">
    <property type="component" value="Chromosome 4"/>
</dbReference>
<proteinExistence type="predicted"/>
<keyword evidence="2" id="KW-1185">Reference proteome</keyword>
<organism evidence="1 2">
    <name type="scientific">Nezara viridula</name>
    <name type="common">Southern green stink bug</name>
    <name type="synonym">Cimex viridulus</name>
    <dbReference type="NCBI Taxonomy" id="85310"/>
    <lineage>
        <taxon>Eukaryota</taxon>
        <taxon>Metazoa</taxon>
        <taxon>Ecdysozoa</taxon>
        <taxon>Arthropoda</taxon>
        <taxon>Hexapoda</taxon>
        <taxon>Insecta</taxon>
        <taxon>Pterygota</taxon>
        <taxon>Neoptera</taxon>
        <taxon>Paraneoptera</taxon>
        <taxon>Hemiptera</taxon>
        <taxon>Heteroptera</taxon>
        <taxon>Panheteroptera</taxon>
        <taxon>Pentatomomorpha</taxon>
        <taxon>Pentatomoidea</taxon>
        <taxon>Pentatomidae</taxon>
        <taxon>Pentatominae</taxon>
        <taxon>Nezara</taxon>
    </lineage>
</organism>